<name>A0A7S4F0L6_CHRCT</name>
<accession>A0A7S4F0L6</accession>
<dbReference type="EMBL" id="HBIZ01026926">
    <property type="protein sequence ID" value="CAE0764440.1"/>
    <property type="molecule type" value="Transcribed_RNA"/>
</dbReference>
<evidence type="ECO:0000256" key="1">
    <source>
        <dbReference type="SAM" id="Phobius"/>
    </source>
</evidence>
<keyword evidence="1" id="KW-0812">Transmembrane</keyword>
<reference evidence="2" key="1">
    <citation type="submission" date="2021-01" db="EMBL/GenBank/DDBJ databases">
        <authorList>
            <person name="Corre E."/>
            <person name="Pelletier E."/>
            <person name="Niang G."/>
            <person name="Scheremetjew M."/>
            <person name="Finn R."/>
            <person name="Kale V."/>
            <person name="Holt S."/>
            <person name="Cochrane G."/>
            <person name="Meng A."/>
            <person name="Brown T."/>
            <person name="Cohen L."/>
        </authorList>
    </citation>
    <scope>NUCLEOTIDE SEQUENCE</scope>
    <source>
        <strain evidence="2">CCMP645</strain>
    </source>
</reference>
<organism evidence="2">
    <name type="scientific">Chrysotila carterae</name>
    <name type="common">Marine alga</name>
    <name type="synonym">Syracosphaera carterae</name>
    <dbReference type="NCBI Taxonomy" id="13221"/>
    <lineage>
        <taxon>Eukaryota</taxon>
        <taxon>Haptista</taxon>
        <taxon>Haptophyta</taxon>
        <taxon>Prymnesiophyceae</taxon>
        <taxon>Isochrysidales</taxon>
        <taxon>Isochrysidaceae</taxon>
        <taxon>Chrysotila</taxon>
    </lineage>
</organism>
<dbReference type="AlphaFoldDB" id="A0A7S4F0L6"/>
<evidence type="ECO:0000313" key="2">
    <source>
        <dbReference type="EMBL" id="CAE0764440.1"/>
    </source>
</evidence>
<keyword evidence="1" id="KW-0472">Membrane</keyword>
<proteinExistence type="predicted"/>
<keyword evidence="1" id="KW-1133">Transmembrane helix</keyword>
<protein>
    <submittedName>
        <fullName evidence="2">Uncharacterized protein</fullName>
    </submittedName>
</protein>
<sequence>MPQRIITGRVPFVLHTQNSPPRMPVFVPLCARLAIDFAPDLGGDLLATLAQSSQQVTHVCELSPQDHAAHTGLQLDDCSMHPLLSPFKLHHNVIIIIVIISILVPILCFRSLFTVSLLLHPLRPVPIGAKMAL</sequence>
<gene>
    <name evidence="2" type="ORF">PCAR00345_LOCUS17052</name>
</gene>
<feature type="transmembrane region" description="Helical" evidence="1">
    <location>
        <begin position="93"/>
        <end position="113"/>
    </location>
</feature>